<feature type="transmembrane region" description="Helical" evidence="1">
    <location>
        <begin position="12"/>
        <end position="30"/>
    </location>
</feature>
<evidence type="ECO:0000313" key="2">
    <source>
        <dbReference type="EMBL" id="MFC0623742.1"/>
    </source>
</evidence>
<proteinExistence type="predicted"/>
<dbReference type="Proteomes" id="UP001589890">
    <property type="component" value="Unassembled WGS sequence"/>
</dbReference>
<keyword evidence="3" id="KW-1185">Reference proteome</keyword>
<accession>A0ABV6QGI3</accession>
<comment type="caution">
    <text evidence="2">The sequence shown here is derived from an EMBL/GenBank/DDBJ whole genome shotgun (WGS) entry which is preliminary data.</text>
</comment>
<dbReference type="RefSeq" id="WP_380044443.1">
    <property type="nucleotide sequence ID" value="NZ_JBHLTC010000006.1"/>
</dbReference>
<protein>
    <submittedName>
        <fullName evidence="2">Uncharacterized protein</fullName>
    </submittedName>
</protein>
<dbReference type="EMBL" id="JBHLTC010000006">
    <property type="protein sequence ID" value="MFC0623742.1"/>
    <property type="molecule type" value="Genomic_DNA"/>
</dbReference>
<keyword evidence="1" id="KW-0472">Membrane</keyword>
<gene>
    <name evidence="2" type="ORF">ACFFGN_06695</name>
</gene>
<keyword evidence="1" id="KW-0812">Transmembrane</keyword>
<keyword evidence="1" id="KW-1133">Transmembrane helix</keyword>
<evidence type="ECO:0000256" key="1">
    <source>
        <dbReference type="SAM" id="Phobius"/>
    </source>
</evidence>
<sequence>MSKQRKFRPDAAGVIAGALLAGAAGLWMFVKYGVVSGANLGIGVALLLVVAGVIGLFASNRS</sequence>
<organism evidence="2 3">
    <name type="scientific">Kribbella deserti</name>
    <dbReference type="NCBI Taxonomy" id="1926257"/>
    <lineage>
        <taxon>Bacteria</taxon>
        <taxon>Bacillati</taxon>
        <taxon>Actinomycetota</taxon>
        <taxon>Actinomycetes</taxon>
        <taxon>Propionibacteriales</taxon>
        <taxon>Kribbellaceae</taxon>
        <taxon>Kribbella</taxon>
    </lineage>
</organism>
<reference evidence="2 3" key="1">
    <citation type="submission" date="2024-09" db="EMBL/GenBank/DDBJ databases">
        <authorList>
            <person name="Sun Q."/>
            <person name="Mori K."/>
        </authorList>
    </citation>
    <scope>NUCLEOTIDE SEQUENCE [LARGE SCALE GENOMIC DNA]</scope>
    <source>
        <strain evidence="2 3">CGMCC 1.15906</strain>
    </source>
</reference>
<evidence type="ECO:0000313" key="3">
    <source>
        <dbReference type="Proteomes" id="UP001589890"/>
    </source>
</evidence>
<name>A0ABV6QGI3_9ACTN</name>
<feature type="transmembrane region" description="Helical" evidence="1">
    <location>
        <begin position="36"/>
        <end position="58"/>
    </location>
</feature>